<dbReference type="InterPro" id="IPR022472">
    <property type="entry name" value="VPLPA-CTERM"/>
</dbReference>
<evidence type="ECO:0000313" key="3">
    <source>
        <dbReference type="EMBL" id="SDJ34717.1"/>
    </source>
</evidence>
<dbReference type="NCBIfam" id="TIGR03370">
    <property type="entry name" value="VPLPA-CTERM"/>
    <property type="match status" value="1"/>
</dbReference>
<keyword evidence="2" id="KW-0732">Signal</keyword>
<dbReference type="STRING" id="490829.SAMN05421850_1156"/>
<feature type="signal peptide" evidence="2">
    <location>
        <begin position="1"/>
        <end position="24"/>
    </location>
</feature>
<proteinExistence type="predicted"/>
<dbReference type="EMBL" id="FNEB01000015">
    <property type="protein sequence ID" value="SDJ34717.1"/>
    <property type="molecule type" value="Genomic_DNA"/>
</dbReference>
<sequence length="238" mass="24006">MVRNKTFLGALALGALAFSGLANAATFSGTATGAWTNPDGTFGYAINNADAGGTADVTWGTPISGSTDNLWSFDGAGSDGGAGWTAGVGSVFSVGDFSYRNGSVTSTNFAGADLSVTLAITSPLSVTELFSFEFDVINTPNNTGDPVLDGDIASIVSGASSQTFTYLGDKYTLNLLGFSSDGGSTIVSGFNVPENATAGASLYGKITLAPIPLPAGAPLLLTGVAGFAWLRRRKAKKA</sequence>
<organism evidence="3 4">
    <name type="scientific">Lutimaribacter saemankumensis</name>
    <dbReference type="NCBI Taxonomy" id="490829"/>
    <lineage>
        <taxon>Bacteria</taxon>
        <taxon>Pseudomonadati</taxon>
        <taxon>Pseudomonadota</taxon>
        <taxon>Alphaproteobacteria</taxon>
        <taxon>Rhodobacterales</taxon>
        <taxon>Roseobacteraceae</taxon>
        <taxon>Lutimaribacter</taxon>
    </lineage>
</organism>
<keyword evidence="1" id="KW-0472">Membrane</keyword>
<dbReference type="RefSeq" id="WP_090030494.1">
    <property type="nucleotide sequence ID" value="NZ_FNEB01000015.1"/>
</dbReference>
<keyword evidence="4" id="KW-1185">Reference proteome</keyword>
<dbReference type="OrthoDB" id="6366112at2"/>
<evidence type="ECO:0000256" key="1">
    <source>
        <dbReference type="SAM" id="Phobius"/>
    </source>
</evidence>
<feature type="transmembrane region" description="Helical" evidence="1">
    <location>
        <begin position="211"/>
        <end position="230"/>
    </location>
</feature>
<keyword evidence="1" id="KW-0812">Transmembrane</keyword>
<dbReference type="InterPro" id="IPR047995">
    <property type="entry name" value="Choice_anch_K"/>
</dbReference>
<evidence type="ECO:0000313" key="4">
    <source>
        <dbReference type="Proteomes" id="UP000199340"/>
    </source>
</evidence>
<protein>
    <submittedName>
        <fullName evidence="3">VPLPA-CTERM protein sorting domain-containing protein</fullName>
    </submittedName>
</protein>
<accession>A0A1G8SZR2</accession>
<name>A0A1G8SZR2_9RHOB</name>
<gene>
    <name evidence="3" type="ORF">SAMN05421850_1156</name>
</gene>
<dbReference type="NCBIfam" id="NF038131">
    <property type="entry name" value="choice_anch_K"/>
    <property type="match status" value="1"/>
</dbReference>
<dbReference type="AlphaFoldDB" id="A0A1G8SZR2"/>
<reference evidence="3 4" key="1">
    <citation type="submission" date="2016-10" db="EMBL/GenBank/DDBJ databases">
        <authorList>
            <person name="de Groot N.N."/>
        </authorList>
    </citation>
    <scope>NUCLEOTIDE SEQUENCE [LARGE SCALE GENOMIC DNA]</scope>
    <source>
        <strain evidence="3 4">DSM 28010</strain>
    </source>
</reference>
<evidence type="ECO:0000256" key="2">
    <source>
        <dbReference type="SAM" id="SignalP"/>
    </source>
</evidence>
<feature type="chain" id="PRO_5011753037" evidence="2">
    <location>
        <begin position="25"/>
        <end position="238"/>
    </location>
</feature>
<keyword evidence="1" id="KW-1133">Transmembrane helix</keyword>
<dbReference type="Proteomes" id="UP000199340">
    <property type="component" value="Unassembled WGS sequence"/>
</dbReference>